<dbReference type="OrthoDB" id="447173at2759"/>
<evidence type="ECO:0000256" key="4">
    <source>
        <dbReference type="ARBA" id="ARBA00022490"/>
    </source>
</evidence>
<dbReference type="InterPro" id="IPR042219">
    <property type="entry name" value="AAA_lid_11_sf"/>
</dbReference>
<protein>
    <submittedName>
        <fullName evidence="20">Flagellar outer dynein arm heavy chain gamma</fullName>
    </submittedName>
</protein>
<dbReference type="GO" id="GO:0008017">
    <property type="term" value="F:microtubule binding"/>
    <property type="evidence" value="ECO:0007669"/>
    <property type="project" value="UniProtKB-ARBA"/>
</dbReference>
<dbReference type="InterPro" id="IPR027417">
    <property type="entry name" value="P-loop_NTPase"/>
</dbReference>
<keyword evidence="13" id="KW-0505">Motor protein</keyword>
<keyword evidence="14" id="KW-0206">Cytoskeleton</keyword>
<dbReference type="InterPro" id="IPR042228">
    <property type="entry name" value="Dynein_linker_3"/>
</dbReference>
<comment type="function">
    <text evidence="16">Force generating protein of eukaryotic cilia and flagella. Produces force towards the minus ends of microtubules. Dynein has ATPase activity; the force-producing power stroke is thought to occur on release of ADP.</text>
</comment>
<evidence type="ECO:0000256" key="17">
    <source>
        <dbReference type="ARBA" id="ARBA00065818"/>
    </source>
</evidence>
<dbReference type="Gene3D" id="6.10.140.1060">
    <property type="match status" value="1"/>
</dbReference>
<keyword evidence="21" id="KW-1185">Reference proteome</keyword>
<dbReference type="FunFam" id="1.10.8.710:FF:000003">
    <property type="entry name" value="Dynein axonemal heavy chain 5"/>
    <property type="match status" value="1"/>
</dbReference>
<evidence type="ECO:0000256" key="11">
    <source>
        <dbReference type="ARBA" id="ARBA00023054"/>
    </source>
</evidence>
<dbReference type="Pfam" id="PF17857">
    <property type="entry name" value="AAA_lid_1"/>
    <property type="match status" value="1"/>
</dbReference>
<dbReference type="InterPro" id="IPR024743">
    <property type="entry name" value="Dynein_HC_stalk"/>
</dbReference>
<dbReference type="InterPro" id="IPR056759">
    <property type="entry name" value="DYH2-5-8_CC"/>
</dbReference>
<evidence type="ECO:0000256" key="3">
    <source>
        <dbReference type="ARBA" id="ARBA00008887"/>
    </source>
</evidence>
<comment type="subcellular location">
    <subcellularLocation>
        <location evidence="1">Cell projection</location>
        <location evidence="1">Cilium</location>
        <location evidence="1">Flagellum</location>
    </subcellularLocation>
    <subcellularLocation>
        <location evidence="2">Cytoplasm</location>
        <location evidence="2">Cytoskeleton</location>
        <location evidence="2">Cilium axoneme</location>
    </subcellularLocation>
</comment>
<dbReference type="InterPro" id="IPR043160">
    <property type="entry name" value="Dynein_C_barrel"/>
</dbReference>
<dbReference type="InterPro" id="IPR043157">
    <property type="entry name" value="Dynein_AAA1S"/>
</dbReference>
<dbReference type="FunFam" id="1.20.140.100:FF:000003">
    <property type="entry name" value="Dynein, axonemal, heavy chain 5"/>
    <property type="match status" value="1"/>
</dbReference>
<gene>
    <name evidence="20" type="ORF">Ctob_009047</name>
</gene>
<comment type="similarity">
    <text evidence="3">Belongs to the dynein heavy chain family.</text>
</comment>
<evidence type="ECO:0000256" key="5">
    <source>
        <dbReference type="ARBA" id="ARBA00022701"/>
    </source>
</evidence>
<reference evidence="21" key="1">
    <citation type="journal article" date="2015" name="PLoS Genet.">
        <title>Genome Sequence and Transcriptome Analyses of Chrysochromulina tobin: Metabolic Tools for Enhanced Algal Fitness in the Prominent Order Prymnesiales (Haptophyceae).</title>
        <authorList>
            <person name="Hovde B.T."/>
            <person name="Deodato C.R."/>
            <person name="Hunsperger H.M."/>
            <person name="Ryken S.A."/>
            <person name="Yost W."/>
            <person name="Jha R.K."/>
            <person name="Patterson J."/>
            <person name="Monnat R.J. Jr."/>
            <person name="Barlow S.B."/>
            <person name="Starkenburg S.R."/>
            <person name="Cattolico R.A."/>
        </authorList>
    </citation>
    <scope>NUCLEOTIDE SEQUENCE</scope>
    <source>
        <strain evidence="21">CCMP291</strain>
    </source>
</reference>
<dbReference type="InterPro" id="IPR003593">
    <property type="entry name" value="AAA+_ATPase"/>
</dbReference>
<keyword evidence="8" id="KW-0067">ATP-binding</keyword>
<dbReference type="InterPro" id="IPR041466">
    <property type="entry name" value="Dynein_AAA5_ext"/>
</dbReference>
<dbReference type="FunFam" id="1.10.287.2620:FF:000002">
    <property type="entry name" value="Dynein heavy chain 2, axonemal"/>
    <property type="match status" value="1"/>
</dbReference>
<keyword evidence="6" id="KW-0677">Repeat</keyword>
<accession>A0A0M0JTV1</accession>
<evidence type="ECO:0000256" key="14">
    <source>
        <dbReference type="ARBA" id="ARBA00023212"/>
    </source>
</evidence>
<dbReference type="Pfam" id="PF08385">
    <property type="entry name" value="DHC_N1"/>
    <property type="match status" value="1"/>
</dbReference>
<dbReference type="Gene3D" id="3.20.180.20">
    <property type="entry name" value="Dynein heavy chain, N-terminal domain 2"/>
    <property type="match status" value="1"/>
</dbReference>
<feature type="domain" description="AAA+ ATPase" evidence="19">
    <location>
        <begin position="2139"/>
        <end position="2280"/>
    </location>
</feature>
<dbReference type="SUPFAM" id="SSF52540">
    <property type="entry name" value="P-loop containing nucleoside triphosphate hydrolases"/>
    <property type="match status" value="4"/>
</dbReference>
<dbReference type="PANTHER" id="PTHR46532:SF11">
    <property type="entry name" value="DYNEIN AXONEMAL HEAVY CHAIN 12"/>
    <property type="match status" value="1"/>
</dbReference>
<dbReference type="Proteomes" id="UP000037460">
    <property type="component" value="Unassembled WGS sequence"/>
</dbReference>
<evidence type="ECO:0000256" key="7">
    <source>
        <dbReference type="ARBA" id="ARBA00022741"/>
    </source>
</evidence>
<keyword evidence="12" id="KW-0969">Cilium</keyword>
<comment type="caution">
    <text evidence="20">The sequence shown here is derived from an EMBL/GenBank/DDBJ whole genome shotgun (WGS) entry which is preliminary data.</text>
</comment>
<keyword evidence="15" id="KW-0966">Cell projection</keyword>
<dbReference type="Pfam" id="PF18199">
    <property type="entry name" value="Dynein_C"/>
    <property type="match status" value="1"/>
</dbReference>
<dbReference type="FunFam" id="1.20.920.20:FF:000001">
    <property type="entry name" value="dynein heavy chain 2, axonemal"/>
    <property type="match status" value="1"/>
</dbReference>
<dbReference type="Gene3D" id="1.10.8.1220">
    <property type="match status" value="1"/>
</dbReference>
<dbReference type="GO" id="GO:0060294">
    <property type="term" value="P:cilium movement involved in cell motility"/>
    <property type="evidence" value="ECO:0007669"/>
    <property type="project" value="UniProtKB-ARBA"/>
</dbReference>
<evidence type="ECO:0000256" key="12">
    <source>
        <dbReference type="ARBA" id="ARBA00023069"/>
    </source>
</evidence>
<dbReference type="InterPro" id="IPR041658">
    <property type="entry name" value="AAA_lid_11"/>
</dbReference>
<dbReference type="SMART" id="SM00382">
    <property type="entry name" value="AAA"/>
    <property type="match status" value="2"/>
</dbReference>
<dbReference type="InterPro" id="IPR013602">
    <property type="entry name" value="Dynein_heavy_linker"/>
</dbReference>
<dbReference type="Gene3D" id="1.20.140.100">
    <property type="entry name" value="Dynein heavy chain, N-terminal domain 2"/>
    <property type="match status" value="1"/>
</dbReference>
<evidence type="ECO:0000256" key="10">
    <source>
        <dbReference type="ARBA" id="ARBA00023017"/>
    </source>
</evidence>
<evidence type="ECO:0000313" key="20">
    <source>
        <dbReference type="EMBL" id="KOO29782.1"/>
    </source>
</evidence>
<dbReference type="Pfam" id="PF17852">
    <property type="entry name" value="Dynein_AAA_lid"/>
    <property type="match status" value="1"/>
</dbReference>
<dbReference type="InterPro" id="IPR035706">
    <property type="entry name" value="AAA_9"/>
</dbReference>
<name>A0A0M0JTV1_9EUKA</name>
<keyword evidence="7" id="KW-0547">Nucleotide-binding</keyword>
<dbReference type="InterPro" id="IPR013594">
    <property type="entry name" value="Dynein_heavy_tail"/>
</dbReference>
<feature type="coiled-coil region" evidence="18">
    <location>
        <begin position="3333"/>
        <end position="3395"/>
    </location>
</feature>
<dbReference type="Gene3D" id="1.20.920.30">
    <property type="match status" value="1"/>
</dbReference>
<dbReference type="Gene3D" id="3.40.50.300">
    <property type="entry name" value="P-loop containing nucleotide triphosphate hydrolases"/>
    <property type="match status" value="5"/>
</dbReference>
<dbReference type="Pfam" id="PF08393">
    <property type="entry name" value="DHC_N2"/>
    <property type="match status" value="1"/>
</dbReference>
<evidence type="ECO:0000256" key="16">
    <source>
        <dbReference type="ARBA" id="ARBA00058146"/>
    </source>
</evidence>
<dbReference type="FunFam" id="1.10.8.1220:FF:000001">
    <property type="entry name" value="Dynein axonemal heavy chain 5"/>
    <property type="match status" value="1"/>
</dbReference>
<dbReference type="Pfam" id="PF03028">
    <property type="entry name" value="Dynein_heavy"/>
    <property type="match status" value="1"/>
</dbReference>
<dbReference type="FunFam" id="3.10.490.20:FF:000010">
    <property type="entry name" value="Dynein heavy chain, putative"/>
    <property type="match status" value="1"/>
</dbReference>
<dbReference type="GO" id="GO:0008569">
    <property type="term" value="F:minus-end-directed microtubule motor activity"/>
    <property type="evidence" value="ECO:0007669"/>
    <property type="project" value="InterPro"/>
</dbReference>
<dbReference type="FunFam" id="3.40.50.300:FF:000044">
    <property type="entry name" value="Dynein heavy chain 5, axonemal"/>
    <property type="match status" value="1"/>
</dbReference>
<dbReference type="EMBL" id="JWZX01002359">
    <property type="protein sequence ID" value="KOO29782.1"/>
    <property type="molecule type" value="Genomic_DNA"/>
</dbReference>
<dbReference type="Pfam" id="PF12780">
    <property type="entry name" value="AAA_8"/>
    <property type="match status" value="1"/>
</dbReference>
<dbReference type="Pfam" id="PF18198">
    <property type="entry name" value="AAA_lid_11"/>
    <property type="match status" value="1"/>
</dbReference>
<evidence type="ECO:0000256" key="8">
    <source>
        <dbReference type="ARBA" id="ARBA00022840"/>
    </source>
</evidence>
<dbReference type="FunFam" id="3.40.50.300:FF:000320">
    <property type="entry name" value="Dynein, axonemal, heavy chain 5"/>
    <property type="match status" value="1"/>
</dbReference>
<dbReference type="Gene3D" id="1.20.1270.280">
    <property type="match status" value="1"/>
</dbReference>
<evidence type="ECO:0000256" key="15">
    <source>
        <dbReference type="ARBA" id="ARBA00023273"/>
    </source>
</evidence>
<evidence type="ECO:0000256" key="1">
    <source>
        <dbReference type="ARBA" id="ARBA00004230"/>
    </source>
</evidence>
<dbReference type="FunFam" id="1.20.920.30:FF:000002">
    <property type="entry name" value="Dynein axonemal heavy chain 3"/>
    <property type="match status" value="1"/>
</dbReference>
<dbReference type="InterPro" id="IPR004273">
    <property type="entry name" value="Dynein_heavy_D6_P-loop"/>
</dbReference>
<dbReference type="FunFam" id="3.40.50.300:FF:002141">
    <property type="entry name" value="Dynein heavy chain"/>
    <property type="match status" value="1"/>
</dbReference>
<dbReference type="Pfam" id="PF12781">
    <property type="entry name" value="AAA_9"/>
    <property type="match status" value="1"/>
</dbReference>
<evidence type="ECO:0000313" key="21">
    <source>
        <dbReference type="Proteomes" id="UP000037460"/>
    </source>
</evidence>
<dbReference type="GO" id="GO:0005524">
    <property type="term" value="F:ATP binding"/>
    <property type="evidence" value="ECO:0007669"/>
    <property type="project" value="UniProtKB-KW"/>
</dbReference>
<dbReference type="GO" id="GO:0036159">
    <property type="term" value="P:inner dynein arm assembly"/>
    <property type="evidence" value="ECO:0007669"/>
    <property type="project" value="UniProtKB-ARBA"/>
</dbReference>
<dbReference type="InterPro" id="IPR042222">
    <property type="entry name" value="Dynein_2_N"/>
</dbReference>
<dbReference type="Pfam" id="PF12777">
    <property type="entry name" value="MT"/>
    <property type="match status" value="1"/>
</dbReference>
<dbReference type="InterPro" id="IPR035699">
    <property type="entry name" value="AAA_6"/>
</dbReference>
<keyword evidence="10" id="KW-0243">Dynein</keyword>
<dbReference type="Pfam" id="PF12774">
    <property type="entry name" value="AAA_6"/>
    <property type="match status" value="1"/>
</dbReference>
<keyword evidence="9 20" id="KW-0282">Flagellum</keyword>
<dbReference type="Pfam" id="PF25007">
    <property type="entry name" value="DYH2-5-8_CC"/>
    <property type="match status" value="1"/>
</dbReference>
<sequence length="4555" mass="513854">MSIKDDPRFKYISKIVASQLTTASLTVTPAMVNKAANATFLTEFFSAAEAPGYEPRMALLFYCQPMGGSAEPVVFMTDGSDVPLAGKCSYIVRSTAPNVAVKDVEMDCNFGSLSISSKDGNPMDTMAALIKELYFPLMTTNGFGYAKQMTADHRKKLIGDSQGFAHSLDKTLSELKLVVNLQAPDDKFAIESKPAAVMAAAANADFVIEFERVIKLWTDETEALLNEPELAQPKDGDDEDIGPRTELDWWKKRATKLNSIVDDLKTEKCQIVLLVLQQCKSRQLKKWRVINNAITDALNEAKDNVKYLATLDKYIDPLYMASPPDVHDSLSGLLNNLRMMHAIARYYATPERMTVLFTKITAQMIVNCRKWVTSKGALWDQDIGELLKSLNVCYSLFNEYRSEYEKTRDKLKEVPSSKQFEFSENIIFSKSNLFQRRIEKLIDLFTTVDQFTHLAKRDLEGLDGLMKNFFSMVGDFKRKPYDLFDFQLNQFDRDYLEFLANIHELESSLQGFINSSFEHITSTEAAMLLLDQLRHMLQRDTLKDDLESKRLTIFQHFLGDLEVVSRTYEKLKNNPPLTRNVPPVTGNVLWARQLMRRIEQPMQQFRNHQELMELKDSKKAVKVYNKIARTVVEFEALWELAWVRGIEAAKSGLQSTLFVRHPTTEKLYVNFDHQILELMKEAKCLRRLGHEIPESAKMVLMMEDKYKHHFNLLSYALVEYERTMANVPELLEALLKPHIAELTAVINPGLVTLTWTSMNISAFLQRFHSEMLRFNELVDKLKDIMANRLMRNQQMIATMPLVDMPDTAGGGAEGGLVPLDKFVDIQLKFSSGQMGILAAKNIEIERGFKDLIVQILDYPLSYVTDSVDATEIAKLADHFSTTTYKAVQDCTRGSLETLKGRVAAKSLANFLFMDNPLFEVFVEMTSTGAKMNPTLDEIQSAINSCVRAVLVCSKQLDVWENDDGHGSGKKVFDVVSREKDVVRQVLLLTGSLEGVKRQVYEYLQTFAKYDYLWKGNKKKEYEAFMSKEPTLEDFETELKKYDHVEQDILGIPQTHNIGALSLETGSLKTALSKEAQAWKKQYAKNLHAQAQLELAKSTEWMEKHTRYLKRELNDLDDVQLAMGYLAAIREKETMLDWEFGPIEEKYALLIKYNVDIPKEEIDQVGDLHYAWRKLKTAANNITESLGANQETFKKSLVRNVRMFVVDVAQFRSDFEANGPGVPGLPPLDANERLRKFQRLFDERERKNVAYSAGETLFGLPVTTYPELEKTKEELGLLAKLYDLFTTVLDTITGFNDMHWADVVGFTDTPKGPESNISIMVKKLEEFQLGIKKMPKELRGWDAYVELKKMVDDFLETLPLVEQLASPSLRARHWAALEKLTGKELHVTSDGFMLKDLLDAGILSVSEDVEEIAGSAVKELAIEGKLNDIANDWAVRALSFSPFKTRGNIMLNAGATAEMMEALEEAQMGLGSMLASRFVLPFKEMADMWVMNLSSIGETLEQWTAVQLMWQYLEAVFTSGDIAKQLPQESKRFQGIDKNWVKIMSKGNEVPNLVNYIVGNDTLQQLLPHMFEQLELCQKALSGYLDQKRAAFPRFFFVADATLLEVLSQGSNPQAIQPHLQSCFDSVVYADFNKKNKSQVDGLESGEGQSIKLVNVVNAEGNIEDWLGKLLREMQITVNRIICYAAADSEHMSTEELTHKYQAQVSLIGIQFKWTADSEDALYRAKAEKAIIKATNKKHQQRLTDLVAINMRPDQELRAFGKWTRKKVETMIVVDVHQRDVFVDIELHRVRDIEDFEWQKQARFYWDFDHDAAKISIADVDFHYTNEYLGVKERLVITPLTDRCYVTLSQALGMFLGGAPAGPAGTGKTETTKDMGCTLGKFVMVTNCGDQMDFRSLGNIYKGAAMAGLWSCFDEFNRINLDVLSVAAQQVGSVLMAVKMGAQMFQFTDGQTVNCDPAVGYFITMNPGYAGRQELPENLKSQHRGVTMMVPDRQIIMQVKLTGAGYIQNFVCGKKFNVLYRLCEEQLSKQAHYDFGLRNILAVLRTCGTSKRDAGKDPEGVLEPMLAMRTLRDMNLSNFVAEDVSLFLALIEDLFPGLKAPAMKHPLVEPAVKKAVDANNLQALPSWMLKIIQVYEMCLVRHSLMLVGPSGTGKSRIVQVLQQAFQSIVVPPDALVEAMIGQPQKFVTMNPKAILSGQMFGTMDVAAGEWHDGIFSQLWRRANKDRKNFTWLVLDGPVDAIWIENMNTVMDDNKLLTLANSDRIPMLRPNVTLHFEVEDLRNASPATVSRAGIIYVSEEDLGYMPYVTSWLTSRTKDGKDLTPIFDKYTAPLLNFIRIECQSKMSIANISLCTSCSTLLDALLGALDSTPNAAALERFVLYSMFTTMAGVLENKDREKVDKFLRTLTNNLPECEHPDTIFEFKIDTSNQSYPWVSWGALIPGWSFTAQPDQLGKQFASLLIPTIDSVRCEYNMGLSISQNRAVILVGGPGTAKTSIILSVLNAVDPIKVTFKKMSFSQATTPSIFQRQIESSVEKRQGKTFGPPNNKRMLCFIDDISMPLVNEWGDQITLEIVRMQIENRGFYSLDKPGEFTGIVDVLILGAMLHPGAGKNDIPNRAKRHFHVMNVTLPSNASINQIFGAMSSSFFGWSKDDAIKEMATNLVSMTISIWDRIKTKMLPTPAKFHYLFNLRDLSRVFQGIFNINVLETLTDSFMLLALWKHECMRVFSDKLVDKKDKAWFAKEIFVVLEPFASKFGPDIEKLQSQKDIYFVDFLRDADEDPETGELLPAPKVYEAMPYEQLNDARKKAVENMKRFNEAFKLLKMDLVFFHDALEHLCRITRLFALSRGCALLVGVGGSGKQSLTRLSSFICNATCFQITLTKTYNGNNLLEDFKPLYRRAGVTAKPTIFMLTDKEIKDEGFLEYFNIFLNTGELPNLFPRDEYDAIIGELREKYQAMYKGSEPTVDQLWAWFIERVRSNLHLSLCFSPVGVKFSQRAQKFPGLINGTTIDWFLTWPEEALTDVATAFIGSFDALQGDSAVRGKLIKHMAAVQAGMNDACEQFFERYRRKTYVTPKSYLGFIEEYKGVYVRKLESVKVLADSINTGLDKLRDAAADVEKIKIEVREKEKTLIVAQEKGAIMLQEITASTAKAEKKKAEVQAVKDTLGSEAAVIGQQKDDVEKDLLAAKPALDDAENALKAITAKDIGLLKQLKMPPDLVKRTFDVVLILFQKEISPVAAETVETKRGQVLQLVGSWPFALTMMADIGFLGALEKFNKDAINDETVELLYPYLSAPDFTPDDARKVASALAGLCLWARSMALYVDIAKVVKPKMESLAQAESKLKNANAKLAKAQGELDQVARELDEMTMQFNQALATKQALQDDADACNKKMEAANRLIGGLAGERSRWEESSAGFADEIRRLAGDVAQACAFITYVGPYNAEFRKHLQTKLFAADCIQKGVPCTDDLGVSLFLVDAGTIGDWNLEGLPSDDLSVENGIMVTRSKKWPLMIDPQSQGMGWIKSREAKNGIKSTQLIDKRFRNHLEDCMAFGNPMIIENVETEIDPVLDPVLNKEIQRKGRNLIIQLSDKECEYSETFSLVLCTKLTNPHYSPEIFAQLTIINFTVTMGGLEQQLLSRVVQMERPELEEQKKKLVEEVNSNKKILKGLEDDLLYRLANSTGNLLDDVELIEVLSKSKITAVQVNEKLTTAVDTDIRINTAREEYRPAARRGALLYFMVVDMASINNMYMVSLQQFLELHDFSVNHSEKAPIAAKRIINIMDYMTNYVTRYMHRGLFERHKKIWTLMLAMKIQQIAGTLSATYVGNLLKAGGALDAKSEKPVPAKWMPESVWLNCIALSRTVGMLRDLPDNLERFNDQWKAWYDHDAPETQLFPDYNERLDQFEKMLLVRAIRVDRALLAVDTYIASSLGRDYLLVDPLDIAKVHDEASAYVPMITILSMGSDPTGKILDLARKRKKRVEGISMGQGQEPPARKLLEVGITEGIWVMLQNCHLGLSFLGELTEWVKALPKLEDTSPGSVQPVFRLWITAEPNPDFPIALLQLSIKFTNEAPAGIMLGVRNTYTWLNQDMLDSVSDPKWKTMLFALAFMHTIVQERRKFGPLGFNILYEFSQADLSACVTYMQNHLNMMEAKRRPVDWITVNYMVCDVQYGGKITDDWDRRLFNTYGKSWLVEKCLSPDFKFVPGNDTYFIPPFSQEIETYRKYIDSLPLVDDPEVFGLHGNADLAYRTAQAATTLGTIQDIQPKEGGGGGGLTREEIVLNMVEDLQKKLPPNYNGEAVKNGIKVLGGLGKPLNIVLKQEIDRMQMVLNALRKVLSDLKLAIAGTIVMSPMLAGAVDALFDAKVPDPWAKVMPVSLPLQPLIGVWFANMLNRAEQLTTWLQNGRPLCFWLTGFFNPSGFLTASRQEVCRAHSKDGWALDDCVNTFEVLKQERDDVKAGPAEGIYIYGLALDGARWDKGRNALTDSEPKVRFAPLPVLWISATGEKRKAGKELWYECPIYTCPARAAHGTQLRNYISMAELRSEDPVNKWTLRAVCLLTTTD</sequence>
<feature type="domain" description="AAA+ ATPase" evidence="19">
    <location>
        <begin position="2478"/>
        <end position="2626"/>
    </location>
</feature>
<dbReference type="InterPro" id="IPR026983">
    <property type="entry name" value="DHC"/>
</dbReference>
<dbReference type="InterPro" id="IPR041589">
    <property type="entry name" value="DNAH3_AAA_lid_1"/>
</dbReference>
<dbReference type="Pfam" id="PF12775">
    <property type="entry name" value="AAA_7"/>
    <property type="match status" value="1"/>
</dbReference>
<dbReference type="FunFam" id="3.40.50.300:FF:000049">
    <property type="entry name" value="Dynein, axonemal, heavy chain 5"/>
    <property type="match status" value="1"/>
</dbReference>
<dbReference type="GO" id="GO:0051959">
    <property type="term" value="F:dynein light intermediate chain binding"/>
    <property type="evidence" value="ECO:0007669"/>
    <property type="project" value="InterPro"/>
</dbReference>
<evidence type="ECO:0000256" key="18">
    <source>
        <dbReference type="SAM" id="Coils"/>
    </source>
</evidence>
<evidence type="ECO:0000256" key="9">
    <source>
        <dbReference type="ARBA" id="ARBA00022846"/>
    </source>
</evidence>
<dbReference type="Gene3D" id="3.10.490.20">
    <property type="match status" value="1"/>
</dbReference>
<keyword evidence="5" id="KW-0493">Microtubule</keyword>
<dbReference type="GO" id="GO:0005874">
    <property type="term" value="C:microtubule"/>
    <property type="evidence" value="ECO:0007669"/>
    <property type="project" value="UniProtKB-KW"/>
</dbReference>
<dbReference type="InterPro" id="IPR041228">
    <property type="entry name" value="Dynein_C"/>
</dbReference>
<evidence type="ECO:0000256" key="2">
    <source>
        <dbReference type="ARBA" id="ARBA00004430"/>
    </source>
</evidence>
<keyword evidence="11 18" id="KW-0175">Coiled coil</keyword>
<evidence type="ECO:0000256" key="13">
    <source>
        <dbReference type="ARBA" id="ARBA00023175"/>
    </source>
</evidence>
<keyword evidence="4" id="KW-0963">Cytoplasm</keyword>
<dbReference type="GO" id="GO:0031514">
    <property type="term" value="C:motile cilium"/>
    <property type="evidence" value="ECO:0007669"/>
    <property type="project" value="UniProtKB-SubCell"/>
</dbReference>
<evidence type="ECO:0000259" key="19">
    <source>
        <dbReference type="SMART" id="SM00382"/>
    </source>
</evidence>
<dbReference type="Gene3D" id="1.20.58.1120">
    <property type="match status" value="1"/>
</dbReference>
<comment type="subunit">
    <text evidence="17">Consists of at least 3 heavy chains (alpha, beta and gamma), 2 intermediate chains and 8 light chains.</text>
</comment>
<dbReference type="GO" id="GO:0036156">
    <property type="term" value="C:inner dynein arm"/>
    <property type="evidence" value="ECO:0007669"/>
    <property type="project" value="UniProtKB-ARBA"/>
</dbReference>
<dbReference type="Gene3D" id="1.10.287.2620">
    <property type="match status" value="1"/>
</dbReference>
<dbReference type="Gene3D" id="1.20.920.20">
    <property type="match status" value="1"/>
</dbReference>
<organism evidence="20 21">
    <name type="scientific">Chrysochromulina tobinii</name>
    <dbReference type="NCBI Taxonomy" id="1460289"/>
    <lineage>
        <taxon>Eukaryota</taxon>
        <taxon>Haptista</taxon>
        <taxon>Haptophyta</taxon>
        <taxon>Prymnesiophyceae</taxon>
        <taxon>Prymnesiales</taxon>
        <taxon>Chrysochromulinaceae</taxon>
        <taxon>Chrysochromulina</taxon>
    </lineage>
</organism>
<dbReference type="FunFam" id="3.20.180.20:FF:000001">
    <property type="entry name" value="Dynein axonemal heavy chain 5"/>
    <property type="match status" value="1"/>
</dbReference>
<feature type="coiled-coil region" evidence="18">
    <location>
        <begin position="3104"/>
        <end position="3134"/>
    </location>
</feature>
<dbReference type="PANTHER" id="PTHR46532">
    <property type="entry name" value="MALE FERTILITY FACTOR KL5"/>
    <property type="match status" value="1"/>
</dbReference>
<dbReference type="Gene3D" id="1.10.8.720">
    <property type="entry name" value="Region D6 of dynein motor"/>
    <property type="match status" value="1"/>
</dbReference>
<evidence type="ECO:0000256" key="6">
    <source>
        <dbReference type="ARBA" id="ARBA00022737"/>
    </source>
</evidence>
<dbReference type="Gene3D" id="1.10.8.710">
    <property type="match status" value="1"/>
</dbReference>
<dbReference type="InterPro" id="IPR024317">
    <property type="entry name" value="Dynein_heavy_chain_D4_dom"/>
</dbReference>
<proteinExistence type="inferred from homology"/>
<dbReference type="GO" id="GO:0045505">
    <property type="term" value="F:dynein intermediate chain binding"/>
    <property type="evidence" value="ECO:0007669"/>
    <property type="project" value="InterPro"/>
</dbReference>